<dbReference type="EMBL" id="BACI01000050">
    <property type="protein sequence ID" value="GAA12448.1"/>
    <property type="molecule type" value="Genomic_DNA"/>
</dbReference>
<accession>F9VV09</accession>
<sequence>MRTPPKLRAVALEHDGVITAGEARDHGLDRSAVHRRVAACEWVRVRPRLYRLADHPVTDRTTTRIATLSVGPSAILSGLAAAWWHGIVDDPPATITVTAPRGRHGPPVKGVRIINRSLDDADILVRGDLRVTGIALSALEGAVEQGAGVIDSALQQRRITVDRLEEAYRRRYRCVGAAEMGPMVELLESGARSAAERLAVTILDDAGIVGWVANHPSCGYEIDLAFLEQMVAVELDGFAFHRDAGTFQNDRTRRNALIAAGWTVLNFTWSDLTERAGYVASTIRQAISVAA</sequence>
<organism evidence="2 3">
    <name type="scientific">Gordonia alkanivorans NBRC 16433</name>
    <dbReference type="NCBI Taxonomy" id="1027371"/>
    <lineage>
        <taxon>Bacteria</taxon>
        <taxon>Bacillati</taxon>
        <taxon>Actinomycetota</taxon>
        <taxon>Actinomycetes</taxon>
        <taxon>Mycobacteriales</taxon>
        <taxon>Gordoniaceae</taxon>
        <taxon>Gordonia</taxon>
    </lineage>
</organism>
<evidence type="ECO:0000313" key="2">
    <source>
        <dbReference type="EMBL" id="GAA12448.1"/>
    </source>
</evidence>
<proteinExistence type="predicted"/>
<dbReference type="STRING" id="1027371.GOALK_050_03030"/>
<dbReference type="AlphaFoldDB" id="F9VV09"/>
<name>F9VV09_9ACTN</name>
<evidence type="ECO:0000259" key="1">
    <source>
        <dbReference type="Pfam" id="PF04480"/>
    </source>
</evidence>
<dbReference type="Proteomes" id="UP000003558">
    <property type="component" value="Unassembled WGS sequence"/>
</dbReference>
<dbReference type="SUPFAM" id="SSF52980">
    <property type="entry name" value="Restriction endonuclease-like"/>
    <property type="match status" value="1"/>
</dbReference>
<dbReference type="InterPro" id="IPR011335">
    <property type="entry name" value="Restrct_endonuc-II-like"/>
</dbReference>
<reference evidence="2 3" key="1">
    <citation type="submission" date="2011-05" db="EMBL/GenBank/DDBJ databases">
        <title>Whole genome shotgun sequence of Gordonia alkanivorans NBRC 16433.</title>
        <authorList>
            <person name="Hosoyama A."/>
            <person name="Nakamura S."/>
            <person name="Takarada H."/>
            <person name="Tsuchikane K."/>
            <person name="Yamazaki S."/>
            <person name="Fujita N."/>
        </authorList>
    </citation>
    <scope>NUCLEOTIDE SEQUENCE [LARGE SCALE GENOMIC DNA]</scope>
    <source>
        <strain evidence="2 3">NBRC 16433</strain>
    </source>
</reference>
<dbReference type="Pfam" id="PF04480">
    <property type="entry name" value="DUF559"/>
    <property type="match status" value="1"/>
</dbReference>
<gene>
    <name evidence="2" type="ORF">GOALK_050_03030</name>
</gene>
<dbReference type="InterPro" id="IPR007569">
    <property type="entry name" value="DUF559"/>
</dbReference>
<evidence type="ECO:0000313" key="3">
    <source>
        <dbReference type="Proteomes" id="UP000003558"/>
    </source>
</evidence>
<dbReference type="eggNOG" id="COG2852">
    <property type="taxonomic scope" value="Bacteria"/>
</dbReference>
<protein>
    <recommendedName>
        <fullName evidence="1">DUF559 domain-containing protein</fullName>
    </recommendedName>
</protein>
<dbReference type="RefSeq" id="WP_006358584.1">
    <property type="nucleotide sequence ID" value="NZ_BACI01000050.1"/>
</dbReference>
<dbReference type="Gene3D" id="3.40.960.10">
    <property type="entry name" value="VSR Endonuclease"/>
    <property type="match status" value="1"/>
</dbReference>
<comment type="caution">
    <text evidence="2">The sequence shown here is derived from an EMBL/GenBank/DDBJ whole genome shotgun (WGS) entry which is preliminary data.</text>
</comment>
<dbReference type="eggNOG" id="COG5340">
    <property type="taxonomic scope" value="Bacteria"/>
</dbReference>
<feature type="domain" description="DUF559" evidence="1">
    <location>
        <begin position="216"/>
        <end position="287"/>
    </location>
</feature>